<dbReference type="STRING" id="452589.G9PBW6"/>
<dbReference type="Pfam" id="PF17389">
    <property type="entry name" value="Bac_rhamnosid6H"/>
    <property type="match status" value="1"/>
</dbReference>
<dbReference type="Pfam" id="PF17390">
    <property type="entry name" value="Bac_rhamnosid_C"/>
    <property type="match status" value="1"/>
</dbReference>
<keyword evidence="5" id="KW-1185">Reference proteome</keyword>
<organism evidence="4 5">
    <name type="scientific">Hypocrea atroviridis (strain ATCC 20476 / IMI 206040)</name>
    <name type="common">Trichoderma atroviride</name>
    <dbReference type="NCBI Taxonomy" id="452589"/>
    <lineage>
        <taxon>Eukaryota</taxon>
        <taxon>Fungi</taxon>
        <taxon>Dikarya</taxon>
        <taxon>Ascomycota</taxon>
        <taxon>Pezizomycotina</taxon>
        <taxon>Sordariomycetes</taxon>
        <taxon>Hypocreomycetidae</taxon>
        <taxon>Hypocreales</taxon>
        <taxon>Hypocreaceae</taxon>
        <taxon>Trichoderma</taxon>
    </lineage>
</organism>
<dbReference type="EMBL" id="ABDG02000029">
    <property type="protein sequence ID" value="EHK39349.1"/>
    <property type="molecule type" value="Genomic_DNA"/>
</dbReference>
<feature type="domain" description="Alpha-L-rhamnosidase six-hairpin glycosidase" evidence="2">
    <location>
        <begin position="254"/>
        <end position="472"/>
    </location>
</feature>
<evidence type="ECO:0000313" key="5">
    <source>
        <dbReference type="Proteomes" id="UP000005426"/>
    </source>
</evidence>
<proteinExistence type="predicted"/>
<dbReference type="Gene3D" id="2.60.420.10">
    <property type="entry name" value="Maltose phosphorylase, domain 3"/>
    <property type="match status" value="1"/>
</dbReference>
<protein>
    <submittedName>
        <fullName evidence="4">Glycoside hydrolase family 78 protein</fullName>
    </submittedName>
</protein>
<dbReference type="InterPro" id="IPR008928">
    <property type="entry name" value="6-hairpin_glycosidase_sf"/>
</dbReference>
<dbReference type="OrthoDB" id="10036721at2759"/>
<name>G9PBW6_HYPAI</name>
<dbReference type="GeneID" id="25779231"/>
<dbReference type="SUPFAM" id="SSF48208">
    <property type="entry name" value="Six-hairpin glycosidases"/>
    <property type="match status" value="1"/>
</dbReference>
<accession>G9PBW6</accession>
<dbReference type="KEGG" id="tatv:25779231"/>
<dbReference type="InterPro" id="IPR035398">
    <property type="entry name" value="Bac_rhamnosid_C"/>
</dbReference>
<keyword evidence="4" id="KW-0378">Hydrolase</keyword>
<sequence>MRPLHLLAAYYFFSFHASVSAAGCWRNSNCAYGPSSPSFSGIWDKYNYSPTSRTVSPITIYSTGFDNISSFPPANPLILSGNGSTLIFDFGKEVAGIVTVAYTAQGEGTMGLAFSEARNWTGQWSDDSNSFDTIDGAIYANITATSSGMYTMPDAKLRGGFRYLTLFTETSSSISVAISNITLEISYAPTWSDLRAYGGYFYSSDDMLNRIWYAGAYTLQTNSIAATTGREFPVQTAGWKNDADLHPGVVDPTIYVDGAKRDRIVWAGDLSISIPSILAGTGDWNGVRYTIDALYDAQASNGGLPFAGPAAFFYSSDTYHLATMLGTYEYILWTNDGPWINYVYPKYKAAMAFIIGKMDSSGMLYVTGTNDWGRLEQGGHNTEANVLLYRALTTGSQIATWAGDSTSSSTWASIAAQLKITINNNLWDSTAGAYKDSDTNGNVHPEDGNSMALLFGVVASDTTAQSISNQLTTNWGPLGAISPELPGNHVPFIQSFEIKAHFAASQPLRALDLIRRSWGWYLDNPFGTQSTCVEGYLPDGSFGYRATTGYNGDSSFTSHSHGWSTGPVAALSTYIVGLSLTAPAGTQWKLAPQFGNLTSAEGGFTTPLGTFSAGWELTEEGKYTLWYRVPTGTTGTIVTPGSKGDKGDNIVVLTVQGDNARHEINSIVVG</sequence>
<dbReference type="Proteomes" id="UP000005426">
    <property type="component" value="Unassembled WGS sequence"/>
</dbReference>
<dbReference type="GO" id="GO:0016787">
    <property type="term" value="F:hydrolase activity"/>
    <property type="evidence" value="ECO:0007669"/>
    <property type="project" value="UniProtKB-KW"/>
</dbReference>
<gene>
    <name evidence="4" type="ORF">TRIATDRAFT_268956</name>
</gene>
<dbReference type="AlphaFoldDB" id="G9PBW6"/>
<dbReference type="PANTHER" id="PTHR34987">
    <property type="entry name" value="C, PUTATIVE (AFU_ORTHOLOGUE AFUA_3G02880)-RELATED"/>
    <property type="match status" value="1"/>
</dbReference>
<keyword evidence="1" id="KW-0732">Signal</keyword>
<evidence type="ECO:0000313" key="4">
    <source>
        <dbReference type="EMBL" id="EHK39349.1"/>
    </source>
</evidence>
<dbReference type="InterPro" id="IPR035396">
    <property type="entry name" value="Bac_rhamnosid6H"/>
</dbReference>
<dbReference type="HOGENOM" id="CLU_007933_3_0_1"/>
<dbReference type="GO" id="GO:0005975">
    <property type="term" value="P:carbohydrate metabolic process"/>
    <property type="evidence" value="ECO:0007669"/>
    <property type="project" value="InterPro"/>
</dbReference>
<feature type="domain" description="Alpha-L-rhamnosidase C-terminal" evidence="3">
    <location>
        <begin position="581"/>
        <end position="646"/>
    </location>
</feature>
<reference evidence="4 5" key="1">
    <citation type="journal article" date="2011" name="Genome Biol.">
        <title>Comparative genome sequence analysis underscores mycoparasitism as the ancestral life style of Trichoderma.</title>
        <authorList>
            <person name="Kubicek C.P."/>
            <person name="Herrera-Estrella A."/>
            <person name="Seidl-Seiboth V."/>
            <person name="Martinez D.A."/>
            <person name="Druzhinina I.S."/>
            <person name="Thon M."/>
            <person name="Zeilinger S."/>
            <person name="Casas-Flores S."/>
            <person name="Horwitz B.A."/>
            <person name="Mukherjee P.K."/>
            <person name="Mukherjee M."/>
            <person name="Kredics L."/>
            <person name="Alcaraz L.D."/>
            <person name="Aerts A."/>
            <person name="Antal Z."/>
            <person name="Atanasova L."/>
            <person name="Cervantes-Badillo M.G."/>
            <person name="Challacombe J."/>
            <person name="Chertkov O."/>
            <person name="McCluskey K."/>
            <person name="Coulpier F."/>
            <person name="Deshpande N."/>
            <person name="von Doehren H."/>
            <person name="Ebbole D.J."/>
            <person name="Esquivel-Naranjo E.U."/>
            <person name="Fekete E."/>
            <person name="Flipphi M."/>
            <person name="Glaser F."/>
            <person name="Gomez-Rodriguez E.Y."/>
            <person name="Gruber S."/>
            <person name="Han C."/>
            <person name="Henrissat B."/>
            <person name="Hermosa R."/>
            <person name="Hernandez-Onate M."/>
            <person name="Karaffa L."/>
            <person name="Kosti I."/>
            <person name="Le Crom S."/>
            <person name="Lindquist E."/>
            <person name="Lucas S."/>
            <person name="Luebeck M."/>
            <person name="Luebeck P.S."/>
            <person name="Margeot A."/>
            <person name="Metz B."/>
            <person name="Misra M."/>
            <person name="Nevalainen H."/>
            <person name="Omann M."/>
            <person name="Packer N."/>
            <person name="Perrone G."/>
            <person name="Uresti-Rivera E.E."/>
            <person name="Salamov A."/>
            <person name="Schmoll M."/>
            <person name="Seiboth B."/>
            <person name="Shapiro H."/>
            <person name="Sukno S."/>
            <person name="Tamayo-Ramos J.A."/>
            <person name="Tisch D."/>
            <person name="Wiest A."/>
            <person name="Wilkinson H.H."/>
            <person name="Zhang M."/>
            <person name="Coutinho P.M."/>
            <person name="Kenerley C.M."/>
            <person name="Monte E."/>
            <person name="Baker S.E."/>
            <person name="Grigoriev I.V."/>
        </authorList>
    </citation>
    <scope>NUCLEOTIDE SEQUENCE [LARGE SCALE GENOMIC DNA]</scope>
    <source>
        <strain evidence="5">ATCC 20476 / IMI 206040</strain>
    </source>
</reference>
<dbReference type="PANTHER" id="PTHR34987:SF5">
    <property type="entry name" value="ALPHA-RHAMNOSIDASE"/>
    <property type="match status" value="1"/>
</dbReference>
<feature type="chain" id="PRO_5003525300" evidence="1">
    <location>
        <begin position="22"/>
        <end position="670"/>
    </location>
</feature>
<evidence type="ECO:0000256" key="1">
    <source>
        <dbReference type="SAM" id="SignalP"/>
    </source>
</evidence>
<comment type="caution">
    <text evidence="4">The sequence shown here is derived from an EMBL/GenBank/DDBJ whole genome shotgun (WGS) entry which is preliminary data.</text>
</comment>
<dbReference type="OMA" id="IMYNTQN"/>
<feature type="signal peptide" evidence="1">
    <location>
        <begin position="1"/>
        <end position="21"/>
    </location>
</feature>
<evidence type="ECO:0000259" key="2">
    <source>
        <dbReference type="Pfam" id="PF17389"/>
    </source>
</evidence>
<dbReference type="InterPro" id="IPR012341">
    <property type="entry name" value="6hp_glycosidase-like_sf"/>
</dbReference>
<dbReference type="PROSITE" id="PS51257">
    <property type="entry name" value="PROKAR_LIPOPROTEIN"/>
    <property type="match status" value="1"/>
</dbReference>
<dbReference type="Gene3D" id="1.50.10.10">
    <property type="match status" value="1"/>
</dbReference>
<evidence type="ECO:0000259" key="3">
    <source>
        <dbReference type="Pfam" id="PF17390"/>
    </source>
</evidence>
<dbReference type="eggNOG" id="ENOG502SM44">
    <property type="taxonomic scope" value="Eukaryota"/>
</dbReference>